<evidence type="ECO:0000256" key="1">
    <source>
        <dbReference type="ARBA" id="ARBA00004418"/>
    </source>
</evidence>
<dbReference type="SUPFAM" id="SSF81296">
    <property type="entry name" value="E set domains"/>
    <property type="match status" value="1"/>
</dbReference>
<evidence type="ECO:0000256" key="2">
    <source>
        <dbReference type="ARBA" id="ARBA00005001"/>
    </source>
</evidence>
<dbReference type="PANTHER" id="PTHR30504:SF2">
    <property type="entry name" value="GLUCANS BIOSYNTHESIS PROTEIN G"/>
    <property type="match status" value="1"/>
</dbReference>
<name>A0ABP9LNF8_9GAMM</name>
<organism evidence="6 7">
    <name type="scientific">Lysobacter panacisoli</name>
    <dbReference type="NCBI Taxonomy" id="1255263"/>
    <lineage>
        <taxon>Bacteria</taxon>
        <taxon>Pseudomonadati</taxon>
        <taxon>Pseudomonadota</taxon>
        <taxon>Gammaproteobacteria</taxon>
        <taxon>Lysobacterales</taxon>
        <taxon>Lysobacteraceae</taxon>
        <taxon>Lysobacter</taxon>
    </lineage>
</organism>
<protein>
    <submittedName>
        <fullName evidence="6">Glucan biosynthesis protein G</fullName>
    </submittedName>
</protein>
<proteinExistence type="inferred from homology"/>
<evidence type="ECO:0000256" key="4">
    <source>
        <dbReference type="ARBA" id="ARBA00022764"/>
    </source>
</evidence>
<dbReference type="Pfam" id="PF04349">
    <property type="entry name" value="MdoG"/>
    <property type="match status" value="1"/>
</dbReference>
<evidence type="ECO:0000313" key="7">
    <source>
        <dbReference type="Proteomes" id="UP001501083"/>
    </source>
</evidence>
<dbReference type="EMBL" id="BAABKY010000004">
    <property type="protein sequence ID" value="GAA5079820.1"/>
    <property type="molecule type" value="Genomic_DNA"/>
</dbReference>
<reference evidence="7" key="1">
    <citation type="journal article" date="2019" name="Int. J. Syst. Evol. Microbiol.">
        <title>The Global Catalogue of Microorganisms (GCM) 10K type strain sequencing project: providing services to taxonomists for standard genome sequencing and annotation.</title>
        <authorList>
            <consortium name="The Broad Institute Genomics Platform"/>
            <consortium name="The Broad Institute Genome Sequencing Center for Infectious Disease"/>
            <person name="Wu L."/>
            <person name="Ma J."/>
        </authorList>
    </citation>
    <scope>NUCLEOTIDE SEQUENCE [LARGE SCALE GENOMIC DNA]</scope>
    <source>
        <strain evidence="7">JCM 19212</strain>
    </source>
</reference>
<dbReference type="InterPro" id="IPR013783">
    <property type="entry name" value="Ig-like_fold"/>
</dbReference>
<dbReference type="PANTHER" id="PTHR30504">
    <property type="entry name" value="GLUCANS BIOSYNTHESIS PROTEIN"/>
    <property type="match status" value="1"/>
</dbReference>
<evidence type="ECO:0000313" key="6">
    <source>
        <dbReference type="EMBL" id="GAA5079820.1"/>
    </source>
</evidence>
<dbReference type="Proteomes" id="UP001501083">
    <property type="component" value="Unassembled WGS sequence"/>
</dbReference>
<dbReference type="InterPro" id="IPR014718">
    <property type="entry name" value="GH-type_carb-bd"/>
</dbReference>
<evidence type="ECO:0000256" key="3">
    <source>
        <dbReference type="ARBA" id="ARBA00009284"/>
    </source>
</evidence>
<comment type="pathway">
    <text evidence="2">Glycan metabolism; osmoregulated periplasmic glucan (OPG) biosynthesis.</text>
</comment>
<feature type="domain" description="Glucan biosynthesis periplasmic MdoG C-terminal" evidence="5">
    <location>
        <begin position="42"/>
        <end position="514"/>
    </location>
</feature>
<keyword evidence="7" id="KW-1185">Reference proteome</keyword>
<comment type="subcellular location">
    <subcellularLocation>
        <location evidence="1">Periplasm</location>
    </subcellularLocation>
</comment>
<comment type="similarity">
    <text evidence="3">Belongs to the OpgD/OpgG family.</text>
</comment>
<evidence type="ECO:0000259" key="5">
    <source>
        <dbReference type="Pfam" id="PF04349"/>
    </source>
</evidence>
<comment type="caution">
    <text evidence="6">The sequence shown here is derived from an EMBL/GenBank/DDBJ whole genome shotgun (WGS) entry which is preliminary data.</text>
</comment>
<dbReference type="InterPro" id="IPR014756">
    <property type="entry name" value="Ig_E-set"/>
</dbReference>
<dbReference type="Gene3D" id="2.60.40.10">
    <property type="entry name" value="Immunoglobulins"/>
    <property type="match status" value="1"/>
</dbReference>
<gene>
    <name evidence="6" type="ORF">GCM10025759_28390</name>
</gene>
<dbReference type="Gene3D" id="2.70.98.10">
    <property type="match status" value="1"/>
</dbReference>
<keyword evidence="4" id="KW-0574">Periplasm</keyword>
<dbReference type="PIRSF" id="PIRSF006281">
    <property type="entry name" value="MdoG"/>
    <property type="match status" value="1"/>
</dbReference>
<accession>A0ABP9LNF8</accession>
<sequence length="516" mass="57285">MAEGVRVHRREVLMAGLSWPLWSLLAGGEAHAFAPAGATVPFDGETVANLAKALAAKPFVPQSKQLPASLEKIGYDQYRSIRFNPAQALWRNDGLPFQAQFFHRGFFFRDRVDMHQVADGKATPVVYRPSQFTFDGTPAPKENDLGYAGFRLHSPINRPEYFDEVAAFLGASYFRAVAKGQAYGLSARGLALKTGGPAEEFPVFRAFWLERPARGAGRITVHALMDSPSVAGAYRFTITPGVETVFDVSARLYPRVALDQAGIAPLTSMFQFDSNDRVGIDDYRPAVHDSDGLGMINGRGEQIWRPLQNPSSIQESGFEDVNPRGFGLMQRKRAFADYADSEAHYEKRPSLWIEPQGEWGEGAVHLFELPTADEFHDNIVAFWRPKQPLAAGREHRFDYRMHWCDQHNWKPELATVARTRIGGLTFGENTGRARLVVIDFDGGRLEGLGDGAKVRADVSASKGRIANVTAHPNPGAGGWRLGFELVPGDERSIELRAVLGDERGPLTETWLYRWTL</sequence>
<dbReference type="InterPro" id="IPR014438">
    <property type="entry name" value="Glucan_biosyn_MdoG/MdoD"/>
</dbReference>
<dbReference type="InterPro" id="IPR011013">
    <property type="entry name" value="Gal_mutarotase_sf_dom"/>
</dbReference>
<dbReference type="InterPro" id="IPR007444">
    <property type="entry name" value="Glucan_biosyn_MdoG_C"/>
</dbReference>
<dbReference type="SUPFAM" id="SSF74650">
    <property type="entry name" value="Galactose mutarotase-like"/>
    <property type="match status" value="1"/>
</dbReference>